<dbReference type="Proteomes" id="UP001596425">
    <property type="component" value="Unassembled WGS sequence"/>
</dbReference>
<name>A0ABW1YSV4_9GAMM</name>
<evidence type="ECO:0000313" key="2">
    <source>
        <dbReference type="EMBL" id="MFC6635765.1"/>
    </source>
</evidence>
<proteinExistence type="predicted"/>
<keyword evidence="1" id="KW-0472">Membrane</keyword>
<protein>
    <submittedName>
        <fullName evidence="2">Uncharacterized protein</fullName>
    </submittedName>
</protein>
<dbReference type="EMBL" id="JBHSVR010000001">
    <property type="protein sequence ID" value="MFC6635765.1"/>
    <property type="molecule type" value="Genomic_DNA"/>
</dbReference>
<keyword evidence="3" id="KW-1185">Reference proteome</keyword>
<organism evidence="2 3">
    <name type="scientific">Microbulbifer taiwanensis</name>
    <dbReference type="NCBI Taxonomy" id="986746"/>
    <lineage>
        <taxon>Bacteria</taxon>
        <taxon>Pseudomonadati</taxon>
        <taxon>Pseudomonadota</taxon>
        <taxon>Gammaproteobacteria</taxon>
        <taxon>Cellvibrionales</taxon>
        <taxon>Microbulbiferaceae</taxon>
        <taxon>Microbulbifer</taxon>
    </lineage>
</organism>
<dbReference type="RefSeq" id="WP_193195216.1">
    <property type="nucleotide sequence ID" value="NZ_JACZFR010000103.1"/>
</dbReference>
<keyword evidence="1" id="KW-0812">Transmembrane</keyword>
<accession>A0ABW1YSV4</accession>
<reference evidence="3" key="1">
    <citation type="journal article" date="2019" name="Int. J. Syst. Evol. Microbiol.">
        <title>The Global Catalogue of Microorganisms (GCM) 10K type strain sequencing project: providing services to taxonomists for standard genome sequencing and annotation.</title>
        <authorList>
            <consortium name="The Broad Institute Genomics Platform"/>
            <consortium name="The Broad Institute Genome Sequencing Center for Infectious Disease"/>
            <person name="Wu L."/>
            <person name="Ma J."/>
        </authorList>
    </citation>
    <scope>NUCLEOTIDE SEQUENCE [LARGE SCALE GENOMIC DNA]</scope>
    <source>
        <strain evidence="3">CGMCC 1.13718</strain>
    </source>
</reference>
<keyword evidence="1" id="KW-1133">Transmembrane helix</keyword>
<comment type="caution">
    <text evidence="2">The sequence shown here is derived from an EMBL/GenBank/DDBJ whole genome shotgun (WGS) entry which is preliminary data.</text>
</comment>
<evidence type="ECO:0000256" key="1">
    <source>
        <dbReference type="SAM" id="Phobius"/>
    </source>
</evidence>
<feature type="transmembrane region" description="Helical" evidence="1">
    <location>
        <begin position="6"/>
        <end position="35"/>
    </location>
</feature>
<gene>
    <name evidence="2" type="ORF">ACFQBM_21050</name>
</gene>
<evidence type="ECO:0000313" key="3">
    <source>
        <dbReference type="Proteomes" id="UP001596425"/>
    </source>
</evidence>
<sequence>MDKEFWGEFLAFLVCVVIATAAVCGVVWAGSFAIVSLFKIGMHGAEFASALFGG</sequence>